<dbReference type="PROSITE" id="PS50181">
    <property type="entry name" value="FBOX"/>
    <property type="match status" value="1"/>
</dbReference>
<dbReference type="AlphaFoldDB" id="A0A815JX80"/>
<keyword evidence="5" id="KW-1185">Reference proteome</keyword>
<gene>
    <name evidence="3" type="ORF">JXQ802_LOCUS50350</name>
    <name evidence="2" type="ORF">PYM288_LOCUS34187</name>
</gene>
<protein>
    <recommendedName>
        <fullName evidence="1">F-box domain-containing protein</fullName>
    </recommendedName>
</protein>
<evidence type="ECO:0000313" key="2">
    <source>
        <dbReference type="EMBL" id="CAF1387871.1"/>
    </source>
</evidence>
<dbReference type="Pfam" id="PF00646">
    <property type="entry name" value="F-box"/>
    <property type="match status" value="1"/>
</dbReference>
<name>A0A815JX80_9BILA</name>
<dbReference type="InterPro" id="IPR001810">
    <property type="entry name" value="F-box_dom"/>
</dbReference>
<comment type="caution">
    <text evidence="2">The sequence shown here is derived from an EMBL/GenBank/DDBJ whole genome shotgun (WGS) entry which is preliminary data.</text>
</comment>
<dbReference type="InterPro" id="IPR036047">
    <property type="entry name" value="F-box-like_dom_sf"/>
</dbReference>
<organism evidence="2 4">
    <name type="scientific">Rotaria sordida</name>
    <dbReference type="NCBI Taxonomy" id="392033"/>
    <lineage>
        <taxon>Eukaryota</taxon>
        <taxon>Metazoa</taxon>
        <taxon>Spiralia</taxon>
        <taxon>Gnathifera</taxon>
        <taxon>Rotifera</taxon>
        <taxon>Eurotatoria</taxon>
        <taxon>Bdelloidea</taxon>
        <taxon>Philodinida</taxon>
        <taxon>Philodinidae</taxon>
        <taxon>Rotaria</taxon>
    </lineage>
</organism>
<evidence type="ECO:0000313" key="3">
    <source>
        <dbReference type="EMBL" id="CAF1618942.1"/>
    </source>
</evidence>
<dbReference type="SUPFAM" id="SSF81383">
    <property type="entry name" value="F-box domain"/>
    <property type="match status" value="1"/>
</dbReference>
<evidence type="ECO:0000313" key="5">
    <source>
        <dbReference type="Proteomes" id="UP000663870"/>
    </source>
</evidence>
<reference evidence="2" key="1">
    <citation type="submission" date="2021-02" db="EMBL/GenBank/DDBJ databases">
        <authorList>
            <person name="Nowell W R."/>
        </authorList>
    </citation>
    <scope>NUCLEOTIDE SEQUENCE</scope>
</reference>
<evidence type="ECO:0000259" key="1">
    <source>
        <dbReference type="PROSITE" id="PS50181"/>
    </source>
</evidence>
<feature type="domain" description="F-box" evidence="1">
    <location>
        <begin position="5"/>
        <end position="57"/>
    </location>
</feature>
<dbReference type="EMBL" id="CAJNOH010005048">
    <property type="protein sequence ID" value="CAF1387871.1"/>
    <property type="molecule type" value="Genomic_DNA"/>
</dbReference>
<proteinExistence type="predicted"/>
<dbReference type="EMBL" id="CAJNOL010006525">
    <property type="protein sequence ID" value="CAF1618942.1"/>
    <property type="molecule type" value="Genomic_DNA"/>
</dbReference>
<sequence>MEYSCIELNNLPDEILMIIFQKLNNIDVLYSFHDVNQGLNKIIHDRVFTGHLTFVKWSLDNFIDLFSSNIMLNRFCLQILPSIHDKIQWLDLDF</sequence>
<evidence type="ECO:0000313" key="4">
    <source>
        <dbReference type="Proteomes" id="UP000663854"/>
    </source>
</evidence>
<dbReference type="Proteomes" id="UP000663870">
    <property type="component" value="Unassembled WGS sequence"/>
</dbReference>
<accession>A0A815JX80</accession>
<dbReference type="Proteomes" id="UP000663854">
    <property type="component" value="Unassembled WGS sequence"/>
</dbReference>